<dbReference type="SUPFAM" id="SSF52540">
    <property type="entry name" value="P-loop containing nucleoside triphosphate hydrolases"/>
    <property type="match status" value="1"/>
</dbReference>
<evidence type="ECO:0000313" key="4">
    <source>
        <dbReference type="EMBL" id="SHI58588.1"/>
    </source>
</evidence>
<dbReference type="STRING" id="198092.SAMN02745194_00658"/>
<organism evidence="4 5">
    <name type="scientific">Muricoccus roseus</name>
    <dbReference type="NCBI Taxonomy" id="198092"/>
    <lineage>
        <taxon>Bacteria</taxon>
        <taxon>Pseudomonadati</taxon>
        <taxon>Pseudomonadota</taxon>
        <taxon>Alphaproteobacteria</taxon>
        <taxon>Acetobacterales</taxon>
        <taxon>Roseomonadaceae</taxon>
        <taxon>Muricoccus</taxon>
    </lineage>
</organism>
<name>A0A1M6CD02_9PROT</name>
<dbReference type="Proteomes" id="UP000184387">
    <property type="component" value="Unassembled WGS sequence"/>
</dbReference>
<reference evidence="4 5" key="1">
    <citation type="submission" date="2016-11" db="EMBL/GenBank/DDBJ databases">
        <authorList>
            <person name="Jaros S."/>
            <person name="Januszkiewicz K."/>
            <person name="Wedrychowicz H."/>
        </authorList>
    </citation>
    <scope>NUCLEOTIDE SEQUENCE [LARGE SCALE GENOMIC DNA]</scope>
    <source>
        <strain evidence="4 5">DSM 14916</strain>
    </source>
</reference>
<evidence type="ECO:0000313" key="5">
    <source>
        <dbReference type="Proteomes" id="UP000184387"/>
    </source>
</evidence>
<dbReference type="Pfam" id="PF00005">
    <property type="entry name" value="ABC_tran"/>
    <property type="match status" value="1"/>
</dbReference>
<dbReference type="SMART" id="SM00382">
    <property type="entry name" value="AAA"/>
    <property type="match status" value="1"/>
</dbReference>
<dbReference type="PROSITE" id="PS50893">
    <property type="entry name" value="ABC_TRANSPORTER_2"/>
    <property type="match status" value="1"/>
</dbReference>
<keyword evidence="2 4" id="KW-0067">ATP-binding</keyword>
<proteinExistence type="predicted"/>
<keyword evidence="1" id="KW-0547">Nucleotide-binding</keyword>
<dbReference type="PANTHER" id="PTHR42794">
    <property type="entry name" value="HEMIN IMPORT ATP-BINDING PROTEIN HMUV"/>
    <property type="match status" value="1"/>
</dbReference>
<dbReference type="PANTHER" id="PTHR42794:SF2">
    <property type="entry name" value="ABC TRANSPORTER ATP-BINDING PROTEIN"/>
    <property type="match status" value="1"/>
</dbReference>
<evidence type="ECO:0000259" key="3">
    <source>
        <dbReference type="PROSITE" id="PS50893"/>
    </source>
</evidence>
<dbReference type="CDD" id="cd03214">
    <property type="entry name" value="ABC_Iron-Siderophores_B12_Hemin"/>
    <property type="match status" value="1"/>
</dbReference>
<protein>
    <submittedName>
        <fullName evidence="4">Iron complex transport system ATP-binding protein</fullName>
    </submittedName>
</protein>
<dbReference type="PROSITE" id="PS00211">
    <property type="entry name" value="ABC_TRANSPORTER_1"/>
    <property type="match status" value="1"/>
</dbReference>
<accession>A0A1M6CD02</accession>
<dbReference type="InterPro" id="IPR003593">
    <property type="entry name" value="AAA+_ATPase"/>
</dbReference>
<gene>
    <name evidence="4" type="ORF">SAMN02745194_00658</name>
</gene>
<dbReference type="GO" id="GO:0016887">
    <property type="term" value="F:ATP hydrolysis activity"/>
    <property type="evidence" value="ECO:0007669"/>
    <property type="project" value="InterPro"/>
</dbReference>
<dbReference type="AlphaFoldDB" id="A0A1M6CD02"/>
<dbReference type="OrthoDB" id="9806726at2"/>
<sequence>MSTASLTVSGLRVAYGRKVIVDDLSLPPLQPGTLTALVGPNAAGKSTLLRGIAGLVSGTRGQVRLGDRDLLAMSIPERAQHLAYMPQGLPGGVALTVMETLVGALRAVPTALAPDGASAAAHAIRVLQKLGIEHLAMRTLDRLSGGQRQLVGLAQALAREPAVLMLDEPTSALDLRHQVSVMALVRETVVRSGLVGVVVLHDLALAARFADRLVALSEGKVQADGTPTHTLTPDLLARVYQVEARVERCSQGHLLVLADAPLRGAA</sequence>
<dbReference type="GO" id="GO:0005524">
    <property type="term" value="F:ATP binding"/>
    <property type="evidence" value="ECO:0007669"/>
    <property type="project" value="UniProtKB-KW"/>
</dbReference>
<keyword evidence="5" id="KW-1185">Reference proteome</keyword>
<evidence type="ECO:0000256" key="2">
    <source>
        <dbReference type="ARBA" id="ARBA00022840"/>
    </source>
</evidence>
<evidence type="ECO:0000256" key="1">
    <source>
        <dbReference type="ARBA" id="ARBA00022741"/>
    </source>
</evidence>
<dbReference type="InterPro" id="IPR027417">
    <property type="entry name" value="P-loop_NTPase"/>
</dbReference>
<feature type="domain" description="ABC transporter" evidence="3">
    <location>
        <begin position="6"/>
        <end position="243"/>
    </location>
</feature>
<dbReference type="Gene3D" id="3.40.50.300">
    <property type="entry name" value="P-loop containing nucleotide triphosphate hydrolases"/>
    <property type="match status" value="1"/>
</dbReference>
<dbReference type="RefSeq" id="WP_073131386.1">
    <property type="nucleotide sequence ID" value="NZ_FQZF01000003.1"/>
</dbReference>
<dbReference type="InterPro" id="IPR003439">
    <property type="entry name" value="ABC_transporter-like_ATP-bd"/>
</dbReference>
<dbReference type="InterPro" id="IPR017871">
    <property type="entry name" value="ABC_transporter-like_CS"/>
</dbReference>
<dbReference type="EMBL" id="FQZF01000003">
    <property type="protein sequence ID" value="SHI58588.1"/>
    <property type="molecule type" value="Genomic_DNA"/>
</dbReference>